<dbReference type="Gene3D" id="3.90.400.10">
    <property type="entry name" value="Oligo-1,6-glucosidase, Domain 2"/>
    <property type="match status" value="1"/>
</dbReference>
<organism evidence="5 6">
    <name type="scientific">Modicisalibacter muralis</name>
    <dbReference type="NCBI Taxonomy" id="119000"/>
    <lineage>
        <taxon>Bacteria</taxon>
        <taxon>Pseudomonadati</taxon>
        <taxon>Pseudomonadota</taxon>
        <taxon>Gammaproteobacteria</taxon>
        <taxon>Oceanospirillales</taxon>
        <taxon>Halomonadaceae</taxon>
        <taxon>Modicisalibacter</taxon>
    </lineage>
</organism>
<keyword evidence="3" id="KW-0326">Glycosidase</keyword>
<keyword evidence="6" id="KW-1185">Reference proteome</keyword>
<name>A0A1G9S565_9GAMM</name>
<dbReference type="InterPro" id="IPR017853">
    <property type="entry name" value="GH"/>
</dbReference>
<gene>
    <name evidence="5" type="ORF">SAMN05661010_03880</name>
</gene>
<dbReference type="AlphaFoldDB" id="A0A1G9S565"/>
<dbReference type="OrthoDB" id="9805159at2"/>
<dbReference type="Pfam" id="PF00128">
    <property type="entry name" value="Alpha-amylase"/>
    <property type="match status" value="1"/>
</dbReference>
<accession>A0A1G9S565</accession>
<evidence type="ECO:0000313" key="6">
    <source>
        <dbReference type="Proteomes" id="UP000198654"/>
    </source>
</evidence>
<dbReference type="RefSeq" id="WP_089730923.1">
    <property type="nucleotide sequence ID" value="NZ_FNGI01000018.1"/>
</dbReference>
<dbReference type="PANTHER" id="PTHR10357:SF179">
    <property type="entry name" value="NEUTRAL AND BASIC AMINO ACID TRANSPORT PROTEIN RBAT"/>
    <property type="match status" value="1"/>
</dbReference>
<dbReference type="EMBL" id="FNGI01000018">
    <property type="protein sequence ID" value="SDM29885.1"/>
    <property type="molecule type" value="Genomic_DNA"/>
</dbReference>
<evidence type="ECO:0000256" key="3">
    <source>
        <dbReference type="ARBA" id="ARBA00023295"/>
    </source>
</evidence>
<dbReference type="FunFam" id="3.90.400.10:FF:000002">
    <property type="entry name" value="Sucrose isomerase"/>
    <property type="match status" value="1"/>
</dbReference>
<evidence type="ECO:0000256" key="2">
    <source>
        <dbReference type="ARBA" id="ARBA00022801"/>
    </source>
</evidence>
<dbReference type="InterPro" id="IPR013780">
    <property type="entry name" value="Glyco_hydro_b"/>
</dbReference>
<dbReference type="InterPro" id="IPR045857">
    <property type="entry name" value="O16G_dom_2"/>
</dbReference>
<dbReference type="GO" id="GO:0004556">
    <property type="term" value="F:alpha-amylase activity"/>
    <property type="evidence" value="ECO:0007669"/>
    <property type="project" value="TreeGrafter"/>
</dbReference>
<dbReference type="GO" id="GO:0009313">
    <property type="term" value="P:oligosaccharide catabolic process"/>
    <property type="evidence" value="ECO:0007669"/>
    <property type="project" value="TreeGrafter"/>
</dbReference>
<sequence>MTRPLAPAGTRGQDWWRGAVIYQVYPRSFMDSNADGVGDLPGVLARLDYIAELGVDAIWLSPFFTSPMKDFGYDVADYRGVDPLFGSLDDFDRLLEAAHARGLKIVIDQVLSHTSDQHAWFQESRVDRDNPRADWYVWAEARDDGMPPNNWLSVFGGSAWQWDSRRRQYYLHNFLASQPDLNFHHPEVQDAILGEVRFWLERGVDGFRLDAINFCTHDAQLRDNPPAETVLEASIGVRPDNPYGFQRHRFDKSRPENLAFLERLRALLDEYPGTTSVGEVGDDNALDVMADYTRGGKRLHMCYSFDLLTERGDADFLHHTLATMEAKLGDGWPCWAIGNHDVVRVASRWRATSEVELRLYMAFLLTQRGSVCLYQGEELGLTEAELRFEELVDPYGIAFWPNFKGRDGCRTPHPWQAKGHNGGFSSVAPWLPLPESHLARAVDRQHGDPDSLLSAYRDFLAFRRAHPALVKGEVRYHPLRDDVLCLERKHPASRPSERLLIALNFSSAPRTLAAPGDAAALADAPASVTGEWRHGRLTLPAHGIAIASCAEEATWDV</sequence>
<comment type="similarity">
    <text evidence="1">Belongs to the glycosyl hydrolase 13 family.</text>
</comment>
<proteinExistence type="inferred from homology"/>
<reference evidence="5 6" key="1">
    <citation type="submission" date="2016-10" db="EMBL/GenBank/DDBJ databases">
        <authorList>
            <person name="de Groot N.N."/>
        </authorList>
    </citation>
    <scope>NUCLEOTIDE SEQUENCE [LARGE SCALE GENOMIC DNA]</scope>
    <source>
        <strain evidence="5 6">DSM 14789</strain>
    </source>
</reference>
<dbReference type="SUPFAM" id="SSF51445">
    <property type="entry name" value="(Trans)glycosidases"/>
    <property type="match status" value="1"/>
</dbReference>
<dbReference type="PANTHER" id="PTHR10357">
    <property type="entry name" value="ALPHA-AMYLASE FAMILY MEMBER"/>
    <property type="match status" value="1"/>
</dbReference>
<protein>
    <submittedName>
        <fullName evidence="5">Alpha-glucosidase</fullName>
    </submittedName>
</protein>
<dbReference type="STRING" id="119000.SAMN05661010_03880"/>
<dbReference type="SMART" id="SM00642">
    <property type="entry name" value="Aamy"/>
    <property type="match status" value="1"/>
</dbReference>
<dbReference type="Proteomes" id="UP000198654">
    <property type="component" value="Unassembled WGS sequence"/>
</dbReference>
<dbReference type="InterPro" id="IPR006047">
    <property type="entry name" value="GH13_cat_dom"/>
</dbReference>
<feature type="domain" description="Glycosyl hydrolase family 13 catalytic" evidence="4">
    <location>
        <begin position="23"/>
        <end position="410"/>
    </location>
</feature>
<dbReference type="CDD" id="cd11330">
    <property type="entry name" value="AmyAc_OligoGlu"/>
    <property type="match status" value="1"/>
</dbReference>
<evidence type="ECO:0000259" key="4">
    <source>
        <dbReference type="SMART" id="SM00642"/>
    </source>
</evidence>
<dbReference type="Gene3D" id="3.20.20.80">
    <property type="entry name" value="Glycosidases"/>
    <property type="match status" value="2"/>
</dbReference>
<evidence type="ECO:0000256" key="1">
    <source>
        <dbReference type="ARBA" id="ARBA00008061"/>
    </source>
</evidence>
<dbReference type="Gene3D" id="2.60.40.1180">
    <property type="entry name" value="Golgi alpha-mannosidase II"/>
    <property type="match status" value="1"/>
</dbReference>
<keyword evidence="2" id="KW-0378">Hydrolase</keyword>
<evidence type="ECO:0000313" key="5">
    <source>
        <dbReference type="EMBL" id="SDM29885.1"/>
    </source>
</evidence>